<reference evidence="2 3" key="1">
    <citation type="journal article" date="2019" name="Int. J. Syst. Evol. Microbiol.">
        <title>The Global Catalogue of Microorganisms (GCM) 10K type strain sequencing project: providing services to taxonomists for standard genome sequencing and annotation.</title>
        <authorList>
            <consortium name="The Broad Institute Genomics Platform"/>
            <consortium name="The Broad Institute Genome Sequencing Center for Infectious Disease"/>
            <person name="Wu L."/>
            <person name="Ma J."/>
        </authorList>
    </citation>
    <scope>NUCLEOTIDE SEQUENCE [LARGE SCALE GENOMIC DNA]</scope>
    <source>
        <strain evidence="2 3">JCM 14900</strain>
    </source>
</reference>
<organism evidence="2 3">
    <name type="scientific">Microbacterium aoyamense</name>
    <dbReference type="NCBI Taxonomy" id="344166"/>
    <lineage>
        <taxon>Bacteria</taxon>
        <taxon>Bacillati</taxon>
        <taxon>Actinomycetota</taxon>
        <taxon>Actinomycetes</taxon>
        <taxon>Micrococcales</taxon>
        <taxon>Microbacteriaceae</taxon>
        <taxon>Microbacterium</taxon>
    </lineage>
</organism>
<keyword evidence="3" id="KW-1185">Reference proteome</keyword>
<dbReference type="EMBL" id="BAAAOF010000003">
    <property type="protein sequence ID" value="GAA1927857.1"/>
    <property type="molecule type" value="Genomic_DNA"/>
</dbReference>
<comment type="caution">
    <text evidence="2">The sequence shown here is derived from an EMBL/GenBank/DDBJ whole genome shotgun (WGS) entry which is preliminary data.</text>
</comment>
<name>A0ABN2PPA9_9MICO</name>
<dbReference type="Proteomes" id="UP001501343">
    <property type="component" value="Unassembled WGS sequence"/>
</dbReference>
<evidence type="ECO:0000256" key="1">
    <source>
        <dbReference type="SAM" id="Phobius"/>
    </source>
</evidence>
<evidence type="ECO:0000313" key="2">
    <source>
        <dbReference type="EMBL" id="GAA1927857.1"/>
    </source>
</evidence>
<keyword evidence="1" id="KW-1133">Transmembrane helix</keyword>
<feature type="transmembrane region" description="Helical" evidence="1">
    <location>
        <begin position="16"/>
        <end position="37"/>
    </location>
</feature>
<keyword evidence="1" id="KW-0812">Transmembrane</keyword>
<evidence type="ECO:0000313" key="3">
    <source>
        <dbReference type="Proteomes" id="UP001501343"/>
    </source>
</evidence>
<accession>A0ABN2PPA9</accession>
<proteinExistence type="predicted"/>
<protein>
    <submittedName>
        <fullName evidence="2">Uncharacterized protein</fullName>
    </submittedName>
</protein>
<dbReference type="RefSeq" id="WP_248151101.1">
    <property type="nucleotide sequence ID" value="NZ_BAAAOF010000003.1"/>
</dbReference>
<sequence length="176" mass="17871">MTTTREPFPASPWDRILAGIGAAAAIVFVALALVTALPPVLAQAGARVSDGVTPEPVGAASIVVPEGWVVLGGPDGLTVRTPDGGLEVHVTSPSASLQDELTTAFGVVPDVTIGPVRSETLSTGLRVSHADVGDDSIVAVVETDAASVLFDVRVTEGHELADYRAAFGELLAGVQP</sequence>
<keyword evidence="1" id="KW-0472">Membrane</keyword>
<gene>
    <name evidence="2" type="ORF">GCM10009775_19910</name>
</gene>